<dbReference type="eggNOG" id="COG0784">
    <property type="taxonomic scope" value="Bacteria"/>
</dbReference>
<keyword evidence="9" id="KW-0547">Nucleotide-binding</keyword>
<evidence type="ECO:0000256" key="11">
    <source>
        <dbReference type="ARBA" id="ARBA00022840"/>
    </source>
</evidence>
<evidence type="ECO:0000256" key="9">
    <source>
        <dbReference type="ARBA" id="ARBA00022741"/>
    </source>
</evidence>
<feature type="modified residue" description="4-aspartylphosphate" evidence="18">
    <location>
        <position position="690"/>
    </location>
</feature>
<name>Q30SY5_SULDN</name>
<dbReference type="InterPro" id="IPR036641">
    <property type="entry name" value="HPT_dom_sf"/>
</dbReference>
<dbReference type="eggNOG" id="COG2205">
    <property type="taxonomic scope" value="Bacteria"/>
</dbReference>
<dbReference type="GO" id="GO:0005524">
    <property type="term" value="F:ATP binding"/>
    <property type="evidence" value="ECO:0007669"/>
    <property type="project" value="UniProtKB-KW"/>
</dbReference>
<dbReference type="AlphaFoldDB" id="Q30SY5"/>
<dbReference type="InterPro" id="IPR008207">
    <property type="entry name" value="Sig_transdc_His_kin_Hpt_dom"/>
</dbReference>
<dbReference type="GO" id="GO:0009927">
    <property type="term" value="F:histidine phosphotransfer kinase activity"/>
    <property type="evidence" value="ECO:0007669"/>
    <property type="project" value="TreeGrafter"/>
</dbReference>
<keyword evidence="4" id="KW-1003">Cell membrane</keyword>
<keyword evidence="11" id="KW-0067">ATP-binding</keyword>
<dbReference type="FunFam" id="1.10.287.130:FF:000002">
    <property type="entry name" value="Two-component osmosensing histidine kinase"/>
    <property type="match status" value="1"/>
</dbReference>
<dbReference type="Gene3D" id="1.10.287.130">
    <property type="match status" value="1"/>
</dbReference>
<evidence type="ECO:0000259" key="22">
    <source>
        <dbReference type="PROSITE" id="PS50894"/>
    </source>
</evidence>
<dbReference type="SMART" id="SM00387">
    <property type="entry name" value="HATPase_c"/>
    <property type="match status" value="1"/>
</dbReference>
<keyword evidence="12" id="KW-1133">Transmembrane helix</keyword>
<comment type="catalytic activity">
    <reaction evidence="1">
        <text>ATP + protein L-histidine = ADP + protein N-phospho-L-histidine.</text>
        <dbReference type="EC" id="2.7.13.3"/>
    </reaction>
</comment>
<dbReference type="PROSITE" id="PS50112">
    <property type="entry name" value="PAS"/>
    <property type="match status" value="1"/>
</dbReference>
<dbReference type="Pfam" id="PF13426">
    <property type="entry name" value="PAS_9"/>
    <property type="match status" value="1"/>
</dbReference>
<dbReference type="KEGG" id="tdn:Suden_0617"/>
<dbReference type="RefSeq" id="WP_011372250.1">
    <property type="nucleotide sequence ID" value="NC_007575.1"/>
</dbReference>
<dbReference type="PROSITE" id="PS50110">
    <property type="entry name" value="RESPONSE_REGULATORY"/>
    <property type="match status" value="1"/>
</dbReference>
<protein>
    <recommendedName>
        <fullName evidence="16">Sensory/regulatory protein RpfC</fullName>
        <ecNumber evidence="3">2.7.13.3</ecNumber>
    </recommendedName>
</protein>
<evidence type="ECO:0000256" key="5">
    <source>
        <dbReference type="ARBA" id="ARBA00022519"/>
    </source>
</evidence>
<dbReference type="Proteomes" id="UP000002714">
    <property type="component" value="Chromosome"/>
</dbReference>
<keyword evidence="5" id="KW-0997">Cell inner membrane</keyword>
<dbReference type="STRING" id="326298.Suden_0617"/>
<keyword evidence="13" id="KW-0902">Two-component regulatory system</keyword>
<dbReference type="SUPFAM" id="SSF47226">
    <property type="entry name" value="Histidine-containing phosphotransfer domain, HPT domain"/>
    <property type="match status" value="1"/>
</dbReference>
<evidence type="ECO:0000256" key="1">
    <source>
        <dbReference type="ARBA" id="ARBA00000085"/>
    </source>
</evidence>
<dbReference type="CDD" id="cd00082">
    <property type="entry name" value="HisKA"/>
    <property type="match status" value="1"/>
</dbReference>
<dbReference type="PANTHER" id="PTHR43047">
    <property type="entry name" value="TWO-COMPONENT HISTIDINE PROTEIN KINASE"/>
    <property type="match status" value="1"/>
</dbReference>
<dbReference type="Gene3D" id="3.40.50.2300">
    <property type="match status" value="1"/>
</dbReference>
<dbReference type="EC" id="2.7.13.3" evidence="3"/>
<dbReference type="InterPro" id="IPR035965">
    <property type="entry name" value="PAS-like_dom_sf"/>
</dbReference>
<dbReference type="CDD" id="cd17546">
    <property type="entry name" value="REC_hyHK_CKI1_RcsC-like"/>
    <property type="match status" value="1"/>
</dbReference>
<keyword evidence="7 23" id="KW-0808">Transferase</keyword>
<dbReference type="PRINTS" id="PR00344">
    <property type="entry name" value="BCTRLSENSOR"/>
</dbReference>
<dbReference type="Gene3D" id="3.30.450.20">
    <property type="entry name" value="PAS domain"/>
    <property type="match status" value="1"/>
</dbReference>
<dbReference type="NCBIfam" id="TIGR00229">
    <property type="entry name" value="sensory_box"/>
    <property type="match status" value="1"/>
</dbReference>
<dbReference type="SUPFAM" id="SSF55874">
    <property type="entry name" value="ATPase domain of HSP90 chaperone/DNA topoisomerase II/histidine kinase"/>
    <property type="match status" value="1"/>
</dbReference>
<evidence type="ECO:0000256" key="14">
    <source>
        <dbReference type="ARBA" id="ARBA00023136"/>
    </source>
</evidence>
<dbReference type="PANTHER" id="PTHR43047:SF72">
    <property type="entry name" value="OSMOSENSING HISTIDINE PROTEIN KINASE SLN1"/>
    <property type="match status" value="1"/>
</dbReference>
<dbReference type="EMBL" id="CP000153">
    <property type="protein sequence ID" value="ABB43896.1"/>
    <property type="molecule type" value="Genomic_DNA"/>
</dbReference>
<dbReference type="GO" id="GO:0000155">
    <property type="term" value="F:phosphorelay sensor kinase activity"/>
    <property type="evidence" value="ECO:0007669"/>
    <property type="project" value="InterPro"/>
</dbReference>
<evidence type="ECO:0000313" key="24">
    <source>
        <dbReference type="Proteomes" id="UP000002714"/>
    </source>
</evidence>
<dbReference type="Pfam" id="PF00512">
    <property type="entry name" value="HisKA"/>
    <property type="match status" value="1"/>
</dbReference>
<feature type="domain" description="PAS" evidence="21">
    <location>
        <begin position="170"/>
        <end position="195"/>
    </location>
</feature>
<evidence type="ECO:0000256" key="16">
    <source>
        <dbReference type="ARBA" id="ARBA00068150"/>
    </source>
</evidence>
<evidence type="ECO:0000259" key="21">
    <source>
        <dbReference type="PROSITE" id="PS50112"/>
    </source>
</evidence>
<keyword evidence="24" id="KW-1185">Reference proteome</keyword>
<dbReference type="Pfam" id="PF00072">
    <property type="entry name" value="Response_reg"/>
    <property type="match status" value="1"/>
</dbReference>
<evidence type="ECO:0000256" key="6">
    <source>
        <dbReference type="ARBA" id="ARBA00022553"/>
    </source>
</evidence>
<evidence type="ECO:0000256" key="8">
    <source>
        <dbReference type="ARBA" id="ARBA00022692"/>
    </source>
</evidence>
<evidence type="ECO:0000256" key="7">
    <source>
        <dbReference type="ARBA" id="ARBA00022679"/>
    </source>
</evidence>
<evidence type="ECO:0000256" key="13">
    <source>
        <dbReference type="ARBA" id="ARBA00023012"/>
    </source>
</evidence>
<evidence type="ECO:0000256" key="18">
    <source>
        <dbReference type="PROSITE-ProRule" id="PRU00169"/>
    </source>
</evidence>
<dbReference type="Pfam" id="PF02518">
    <property type="entry name" value="HATPase_c"/>
    <property type="match status" value="1"/>
</dbReference>
<evidence type="ECO:0000259" key="19">
    <source>
        <dbReference type="PROSITE" id="PS50109"/>
    </source>
</evidence>
<feature type="modified residue" description="Phosphohistidine" evidence="17">
    <location>
        <position position="833"/>
    </location>
</feature>
<keyword evidence="10 23" id="KW-0418">Kinase</keyword>
<evidence type="ECO:0000256" key="12">
    <source>
        <dbReference type="ARBA" id="ARBA00022989"/>
    </source>
</evidence>
<dbReference type="InterPro" id="IPR000014">
    <property type="entry name" value="PAS"/>
</dbReference>
<dbReference type="InterPro" id="IPR005467">
    <property type="entry name" value="His_kinase_dom"/>
</dbReference>
<gene>
    <name evidence="23" type="ordered locus">Suden_0617</name>
</gene>
<dbReference type="SUPFAM" id="SSF47384">
    <property type="entry name" value="Homodimeric domain of signal transducing histidine kinase"/>
    <property type="match status" value="1"/>
</dbReference>
<dbReference type="CDD" id="cd00130">
    <property type="entry name" value="PAS"/>
    <property type="match status" value="1"/>
</dbReference>
<evidence type="ECO:0000259" key="20">
    <source>
        <dbReference type="PROSITE" id="PS50110"/>
    </source>
</evidence>
<evidence type="ECO:0000256" key="2">
    <source>
        <dbReference type="ARBA" id="ARBA00004429"/>
    </source>
</evidence>
<feature type="domain" description="Histidine kinase" evidence="19">
    <location>
        <begin position="287"/>
        <end position="504"/>
    </location>
</feature>
<dbReference type="FunFam" id="3.30.565.10:FF:000010">
    <property type="entry name" value="Sensor histidine kinase RcsC"/>
    <property type="match status" value="1"/>
</dbReference>
<dbReference type="SUPFAM" id="SSF55785">
    <property type="entry name" value="PYP-like sensor domain (PAS domain)"/>
    <property type="match status" value="1"/>
</dbReference>
<evidence type="ECO:0000313" key="23">
    <source>
        <dbReference type="EMBL" id="ABB43896.1"/>
    </source>
</evidence>
<keyword evidence="14" id="KW-0472">Membrane</keyword>
<dbReference type="SMART" id="SM00448">
    <property type="entry name" value="REC"/>
    <property type="match status" value="1"/>
</dbReference>
<dbReference type="InterPro" id="IPR003594">
    <property type="entry name" value="HATPase_dom"/>
</dbReference>
<accession>Q30SY5</accession>
<comment type="subcellular location">
    <subcellularLocation>
        <location evidence="2">Cell inner membrane</location>
        <topology evidence="2">Multi-pass membrane protein</topology>
    </subcellularLocation>
</comment>
<keyword evidence="6 18" id="KW-0597">Phosphoprotein</keyword>
<dbReference type="PROSITE" id="PS50109">
    <property type="entry name" value="HIS_KIN"/>
    <property type="match status" value="1"/>
</dbReference>
<dbReference type="Gene3D" id="1.20.120.160">
    <property type="entry name" value="HPT domain"/>
    <property type="match status" value="1"/>
</dbReference>
<feature type="domain" description="HPt" evidence="22">
    <location>
        <begin position="794"/>
        <end position="884"/>
    </location>
</feature>
<dbReference type="InterPro" id="IPR036097">
    <property type="entry name" value="HisK_dim/P_sf"/>
</dbReference>
<dbReference type="GO" id="GO:0005886">
    <property type="term" value="C:plasma membrane"/>
    <property type="evidence" value="ECO:0007669"/>
    <property type="project" value="UniProtKB-SubCell"/>
</dbReference>
<evidence type="ECO:0000256" key="15">
    <source>
        <dbReference type="ARBA" id="ARBA00064003"/>
    </source>
</evidence>
<dbReference type="SMART" id="SM00388">
    <property type="entry name" value="HisKA"/>
    <property type="match status" value="1"/>
</dbReference>
<keyword evidence="8" id="KW-0812">Transmembrane</keyword>
<evidence type="ECO:0000256" key="4">
    <source>
        <dbReference type="ARBA" id="ARBA00022475"/>
    </source>
</evidence>
<comment type="subunit">
    <text evidence="15">At low DSF concentrations, interacts with RpfF.</text>
</comment>
<dbReference type="HOGENOM" id="CLU_000445_104_15_7"/>
<sequence length="884" mass="101467">MEKKIPNLVKNLDILKESKDIILKQWISYDSPQRILTLHDIDTKKFVNNYANGVFDYFMDVVAGTVHIGDCPIMREFIIYLKDKEIKAEELFDLCSHFRRSMIDFTYDANINSKNIFEEISFMFDQNFQGILKYYTDTIYKKEQEIDRHVKLLSEYQKALDESAIISKTDKNGKITYVNDKYVKISGYSAESLIGSYHSIVKHQDMPDEYFKDLWFQLENMGIFRGTIKNNKKNGDYFYIDVTIVKITDPYDNTTEYISIANDVTTLIDARLEAQKASQAKEYFLSNMSHEIRTPLNAILGFVNLLIDQDLSKQHRKYLEIILNSGENLLSIINDILDFSKLRSGEFTIEPRIFSIHNEISHTLELFVASANLKEITITSFIDPVIPKELYADSLRIKQILSNFLSNAIKFTRVGGHIHVEATCKNRTLRVSVQDNGIGIAAGDISNIFTAFTQAGGAEVEHMVGTGLGLSICNQLSKHMNGSVHVVSELGQGSTFWVQLPVEIHDNSCQIFNDLEEIKKYKKVFYAKNMKHDYRSASFLQYSNIFGMDIEVVDNTQCEHDLVIFLEEDVDKEFKDKIANSNKKYIALTNRPSDIYETYPHVSTICFPLYCSKIKTAFDELIYPDETPQHRKEKGKKFRGHVLIAEDNEANQELIKILLIKYGLTYDLAANGLEAFNLYKANNYDLILMDEQMPIMDGNEAIKAILAYEDENKLRHTPISALTANVIKGAKERGLSSGYDSFLGKPIVIKELERVFSNYLRSSKSVVLNKKTAVQNSSIKGLDLQKLTQELMLSESELLMLATLFIKKMSKQIPEMQEAILTRDYQKMVLIAHSIKGSSGNFRLEEVQEDSTEFEKMAKKEDSNYNYEEAFEKIKKRLLEIKIV</sequence>
<dbReference type="Gene3D" id="3.30.565.10">
    <property type="entry name" value="Histidine kinase-like ATPase, C-terminal domain"/>
    <property type="match status" value="1"/>
</dbReference>
<dbReference type="CDD" id="cd16922">
    <property type="entry name" value="HATPase_EvgS-ArcB-TorS-like"/>
    <property type="match status" value="1"/>
</dbReference>
<dbReference type="InterPro" id="IPR001789">
    <property type="entry name" value="Sig_transdc_resp-reg_receiver"/>
</dbReference>
<feature type="domain" description="Response regulatory" evidence="20">
    <location>
        <begin position="641"/>
        <end position="760"/>
    </location>
</feature>
<reference evidence="23 24" key="1">
    <citation type="journal article" date="2008" name="Appl. Environ. Microbiol.">
        <title>Genome of the epsilonproteobacterial chemolithoautotroph Sulfurimonas denitrificans.</title>
        <authorList>
            <person name="Sievert S.M."/>
            <person name="Scott K.M."/>
            <person name="Klotz M.G."/>
            <person name="Chain P.S.G."/>
            <person name="Hauser L.J."/>
            <person name="Hemp J."/>
            <person name="Huegler M."/>
            <person name="Land M."/>
            <person name="Lapidus A."/>
            <person name="Larimer F.W."/>
            <person name="Lucas S."/>
            <person name="Malfatti S.A."/>
            <person name="Meyer F."/>
            <person name="Paulsen I.T."/>
            <person name="Ren Q."/>
            <person name="Simon J."/>
            <person name="Bailey K."/>
            <person name="Diaz E."/>
            <person name="Fitzpatrick K.A."/>
            <person name="Glover B."/>
            <person name="Gwatney N."/>
            <person name="Korajkic A."/>
            <person name="Long A."/>
            <person name="Mobberley J.M."/>
            <person name="Pantry S.N."/>
            <person name="Pazder G."/>
            <person name="Peterson S."/>
            <person name="Quintanilla J.D."/>
            <person name="Sprinkle R."/>
            <person name="Stephens J."/>
            <person name="Thomas P."/>
            <person name="Vaughn R."/>
            <person name="Weber M.J."/>
            <person name="Wooten L.L."/>
        </authorList>
    </citation>
    <scope>NUCLEOTIDE SEQUENCE [LARGE SCALE GENOMIC DNA]</scope>
    <source>
        <strain evidence="24">ATCC 33889 / DSM 1251</strain>
    </source>
</reference>
<dbReference type="SUPFAM" id="SSF52172">
    <property type="entry name" value="CheY-like"/>
    <property type="match status" value="1"/>
</dbReference>
<evidence type="ECO:0000256" key="10">
    <source>
        <dbReference type="ARBA" id="ARBA00022777"/>
    </source>
</evidence>
<dbReference type="InterPro" id="IPR003661">
    <property type="entry name" value="HisK_dim/P_dom"/>
</dbReference>
<dbReference type="Pfam" id="PF01627">
    <property type="entry name" value="Hpt"/>
    <property type="match status" value="1"/>
</dbReference>
<dbReference type="InterPro" id="IPR011006">
    <property type="entry name" value="CheY-like_superfamily"/>
</dbReference>
<organism evidence="23 24">
    <name type="scientific">Sulfurimonas denitrificans (strain ATCC 33889 / DSM 1251)</name>
    <name type="common">Thiomicrospira denitrificans (strain ATCC 33889 / DSM 1251)</name>
    <dbReference type="NCBI Taxonomy" id="326298"/>
    <lineage>
        <taxon>Bacteria</taxon>
        <taxon>Pseudomonadati</taxon>
        <taxon>Campylobacterota</taxon>
        <taxon>Epsilonproteobacteria</taxon>
        <taxon>Campylobacterales</taxon>
        <taxon>Sulfurimonadaceae</taxon>
        <taxon>Sulfurimonas</taxon>
    </lineage>
</organism>
<dbReference type="PROSITE" id="PS50894">
    <property type="entry name" value="HPT"/>
    <property type="match status" value="1"/>
</dbReference>
<proteinExistence type="predicted"/>
<evidence type="ECO:0000256" key="17">
    <source>
        <dbReference type="PROSITE-ProRule" id="PRU00110"/>
    </source>
</evidence>
<evidence type="ECO:0000256" key="3">
    <source>
        <dbReference type="ARBA" id="ARBA00012438"/>
    </source>
</evidence>
<dbReference type="InterPro" id="IPR004358">
    <property type="entry name" value="Sig_transdc_His_kin-like_C"/>
</dbReference>
<dbReference type="InterPro" id="IPR036890">
    <property type="entry name" value="HATPase_C_sf"/>
</dbReference>